<dbReference type="EMBL" id="FWXH01000005">
    <property type="protein sequence ID" value="SMC23202.1"/>
    <property type="molecule type" value="Genomic_DNA"/>
</dbReference>
<gene>
    <name evidence="1" type="ORF">SAMN02745134_01805</name>
</gene>
<proteinExistence type="predicted"/>
<evidence type="ECO:0000313" key="2">
    <source>
        <dbReference type="Proteomes" id="UP000192468"/>
    </source>
</evidence>
<dbReference type="RefSeq" id="WP_084115305.1">
    <property type="nucleotide sequence ID" value="NZ_FWXH01000005.1"/>
</dbReference>
<evidence type="ECO:0000313" key="1">
    <source>
        <dbReference type="EMBL" id="SMC23202.1"/>
    </source>
</evidence>
<dbReference type="Proteomes" id="UP000192468">
    <property type="component" value="Unassembled WGS sequence"/>
</dbReference>
<reference evidence="1 2" key="1">
    <citation type="submission" date="2017-04" db="EMBL/GenBank/DDBJ databases">
        <authorList>
            <person name="Afonso C.L."/>
            <person name="Miller P.J."/>
            <person name="Scott M.A."/>
            <person name="Spackman E."/>
            <person name="Goraichik I."/>
            <person name="Dimitrov K.M."/>
            <person name="Suarez D.L."/>
            <person name="Swayne D.E."/>
        </authorList>
    </citation>
    <scope>NUCLEOTIDE SEQUENCE [LARGE SCALE GENOMIC DNA]</scope>
    <source>
        <strain evidence="1 2">DSM 12555</strain>
    </source>
</reference>
<dbReference type="STRING" id="1121291.SAMN02745134_01805"/>
<dbReference type="AlphaFoldDB" id="A0A1W1XHD5"/>
<keyword evidence="2" id="KW-1185">Reference proteome</keyword>
<accession>A0A1W1XHD5</accession>
<sequence>MDGLLPKNQIQTINNDINDYKINKEKSKLLEREKERKSNEEKILYIKEVIQQNIEIENLIKYIMEESNFNPKAAKSFKRFYLKKYMTKCNNINVNTQNLLAIVEGLLDNCLILKDQIDKKVFKILLNKPLKTKYNKYIDFICYRDEKLNAKLKKLKDIKDIISNNVEMLRIIENIENNYFNTVFEENRENSLKDAVDAYCELRFHVLKPSKVRDVIE</sequence>
<organism evidence="1 2">
    <name type="scientific">Clostridium acidisoli DSM 12555</name>
    <dbReference type="NCBI Taxonomy" id="1121291"/>
    <lineage>
        <taxon>Bacteria</taxon>
        <taxon>Bacillati</taxon>
        <taxon>Bacillota</taxon>
        <taxon>Clostridia</taxon>
        <taxon>Eubacteriales</taxon>
        <taxon>Clostridiaceae</taxon>
        <taxon>Clostridium</taxon>
    </lineage>
</organism>
<protein>
    <submittedName>
        <fullName evidence="1">Uncharacterized protein</fullName>
    </submittedName>
</protein>
<name>A0A1W1XHD5_9CLOT</name>